<evidence type="ECO:0000313" key="3">
    <source>
        <dbReference type="Proteomes" id="UP000580250"/>
    </source>
</evidence>
<evidence type="ECO:0000259" key="1">
    <source>
        <dbReference type="Pfam" id="PF18694"/>
    </source>
</evidence>
<dbReference type="EMBL" id="CAJEWN010000001">
    <property type="protein sequence ID" value="CAD2123034.1"/>
    <property type="molecule type" value="Genomic_DNA"/>
</dbReference>
<accession>A0A6V7TI37</accession>
<protein>
    <recommendedName>
        <fullName evidence="1">TAR DNA-binding protein 43 N-terminal domain-containing protein</fullName>
    </recommendedName>
</protein>
<comment type="caution">
    <text evidence="2">The sequence shown here is derived from an EMBL/GenBank/DDBJ whole genome shotgun (WGS) entry which is preliminary data.</text>
</comment>
<dbReference type="OrthoDB" id="2020831at2759"/>
<reference evidence="2 3" key="1">
    <citation type="submission" date="2020-08" db="EMBL/GenBank/DDBJ databases">
        <authorList>
            <person name="Koutsovoulos G."/>
            <person name="Danchin GJ E."/>
        </authorList>
    </citation>
    <scope>NUCLEOTIDE SEQUENCE [LARGE SCALE GENOMIC DNA]</scope>
</reference>
<dbReference type="Pfam" id="PF18694">
    <property type="entry name" value="TDP-43_N"/>
    <property type="match status" value="1"/>
</dbReference>
<proteinExistence type="predicted"/>
<organism evidence="2 3">
    <name type="scientific">Meloidogyne enterolobii</name>
    <name type="common">Root-knot nematode worm</name>
    <name type="synonym">Meloidogyne mayaguensis</name>
    <dbReference type="NCBI Taxonomy" id="390850"/>
    <lineage>
        <taxon>Eukaryota</taxon>
        <taxon>Metazoa</taxon>
        <taxon>Ecdysozoa</taxon>
        <taxon>Nematoda</taxon>
        <taxon>Chromadorea</taxon>
        <taxon>Rhabditida</taxon>
        <taxon>Tylenchina</taxon>
        <taxon>Tylenchomorpha</taxon>
        <taxon>Tylenchoidea</taxon>
        <taxon>Meloidogynidae</taxon>
        <taxon>Meloidogyninae</taxon>
        <taxon>Meloidogyne</taxon>
    </lineage>
</organism>
<dbReference type="Proteomes" id="UP000580250">
    <property type="component" value="Unassembled WGS sequence"/>
</dbReference>
<sequence>MTDNSEVKNEKMVQPEYVIVAKSLDEEAERIELPADQDGSLGIQTLAGAFPGAHGLKYKNPATGAFRALLIDPAGTKFFPPADGWENKVFIVICKQQDPAPEKVQPKKGNFLKFYCVFLIRVIN</sequence>
<feature type="domain" description="TAR DNA-binding protein 43 N-terminal" evidence="1">
    <location>
        <begin position="17"/>
        <end position="93"/>
    </location>
</feature>
<dbReference type="AlphaFoldDB" id="A0A6V7TI37"/>
<dbReference type="InterPro" id="IPR041105">
    <property type="entry name" value="TDP-43_N"/>
</dbReference>
<name>A0A6V7TI37_MELEN</name>
<evidence type="ECO:0000313" key="2">
    <source>
        <dbReference type="EMBL" id="CAD2123034.1"/>
    </source>
</evidence>
<dbReference type="CDD" id="cd19609">
    <property type="entry name" value="NTD_TDP-43"/>
    <property type="match status" value="1"/>
</dbReference>
<gene>
    <name evidence="2" type="ORF">MENT_LOCUS399</name>
</gene>